<dbReference type="PANTHER" id="PTHR12015">
    <property type="entry name" value="SMALL INDUCIBLE CYTOKINE A"/>
    <property type="match status" value="1"/>
</dbReference>
<evidence type="ECO:0000256" key="4">
    <source>
        <dbReference type="RuleBase" id="RU361150"/>
    </source>
</evidence>
<protein>
    <recommendedName>
        <fullName evidence="4">C-C motif chemokine</fullName>
    </recommendedName>
</protein>
<dbReference type="SMART" id="SM00199">
    <property type="entry name" value="SCY"/>
    <property type="match status" value="1"/>
</dbReference>
<organism evidence="6 7">
    <name type="scientific">Hipposideros armiger</name>
    <name type="common">Great Himalayan leaf-nosed bat</name>
    <dbReference type="NCBI Taxonomy" id="186990"/>
    <lineage>
        <taxon>Eukaryota</taxon>
        <taxon>Metazoa</taxon>
        <taxon>Chordata</taxon>
        <taxon>Craniata</taxon>
        <taxon>Vertebrata</taxon>
        <taxon>Euteleostomi</taxon>
        <taxon>Mammalia</taxon>
        <taxon>Eutheria</taxon>
        <taxon>Laurasiatheria</taxon>
        <taxon>Chiroptera</taxon>
        <taxon>Yinpterochiroptera</taxon>
        <taxon>Rhinolophoidea</taxon>
        <taxon>Hipposideridae</taxon>
        <taxon>Hipposideros</taxon>
    </lineage>
</organism>
<dbReference type="Pfam" id="PF00048">
    <property type="entry name" value="IL8"/>
    <property type="match status" value="1"/>
</dbReference>
<dbReference type="GO" id="GO:0005615">
    <property type="term" value="C:extracellular space"/>
    <property type="evidence" value="ECO:0007669"/>
    <property type="project" value="UniProtKB-KW"/>
</dbReference>
<keyword evidence="3" id="KW-1015">Disulfide bond</keyword>
<sequence length="100" mass="11407">MKTFPMASVVLLVFILSIHLGAATRSCDVARYCCLQFSHKTLPCNWVRTYEVTKNSCPRKAVIFTTKKGKKVCARPMAKWVKKCISFLKAQRPQQAQQQL</sequence>
<dbReference type="GO" id="GO:0030335">
    <property type="term" value="P:positive regulation of cell migration"/>
    <property type="evidence" value="ECO:0007669"/>
    <property type="project" value="TreeGrafter"/>
</dbReference>
<dbReference type="CTD" id="10344"/>
<dbReference type="GO" id="GO:0048020">
    <property type="term" value="F:CCR chemokine receptor binding"/>
    <property type="evidence" value="ECO:0007669"/>
    <property type="project" value="TreeGrafter"/>
</dbReference>
<dbReference type="OrthoDB" id="8934837at2759"/>
<keyword evidence="4" id="KW-0732">Signal</keyword>
<dbReference type="GeneID" id="109384986"/>
<keyword evidence="2 4" id="KW-0202">Cytokine</keyword>
<gene>
    <name evidence="7" type="primary">CCL26</name>
</gene>
<reference evidence="7" key="1">
    <citation type="submission" date="2025-08" db="UniProtKB">
        <authorList>
            <consortium name="RefSeq"/>
        </authorList>
    </citation>
    <scope>IDENTIFICATION</scope>
    <source>
        <tissue evidence="7">Muscle</tissue>
    </source>
</reference>
<dbReference type="PROSITE" id="PS00472">
    <property type="entry name" value="SMALL_CYTOKINES_CC"/>
    <property type="match status" value="1"/>
</dbReference>
<dbReference type="GO" id="GO:0070098">
    <property type="term" value="P:chemokine-mediated signaling pathway"/>
    <property type="evidence" value="ECO:0007669"/>
    <property type="project" value="TreeGrafter"/>
</dbReference>
<evidence type="ECO:0000313" key="6">
    <source>
        <dbReference type="Proteomes" id="UP000694851"/>
    </source>
</evidence>
<evidence type="ECO:0000256" key="2">
    <source>
        <dbReference type="ARBA" id="ARBA00022514"/>
    </source>
</evidence>
<dbReference type="InterPro" id="IPR000827">
    <property type="entry name" value="Chemokine_CC_CS"/>
</dbReference>
<dbReference type="InterPro" id="IPR001811">
    <property type="entry name" value="Chemokine_IL8-like_dom"/>
</dbReference>
<feature type="signal peptide" evidence="4">
    <location>
        <begin position="1"/>
        <end position="23"/>
    </location>
</feature>
<keyword evidence="4" id="KW-0964">Secreted</keyword>
<dbReference type="KEGG" id="hai:109384986"/>
<dbReference type="GO" id="GO:0006954">
    <property type="term" value="P:inflammatory response"/>
    <property type="evidence" value="ECO:0007669"/>
    <property type="project" value="TreeGrafter"/>
</dbReference>
<proteinExistence type="inferred from homology"/>
<accession>A0A8B7RTC4</accession>
<keyword evidence="6" id="KW-1185">Reference proteome</keyword>
<evidence type="ECO:0000256" key="1">
    <source>
        <dbReference type="ARBA" id="ARBA00010868"/>
    </source>
</evidence>
<comment type="similarity">
    <text evidence="1 4">Belongs to the intercrine beta (chemokine CC) family.</text>
</comment>
<dbReference type="AlphaFoldDB" id="A0A8B7RTC4"/>
<feature type="chain" id="PRO_5034276946" description="C-C motif chemokine" evidence="4">
    <location>
        <begin position="24"/>
        <end position="100"/>
    </location>
</feature>
<dbReference type="CDD" id="cd00272">
    <property type="entry name" value="Chemokine_CC"/>
    <property type="match status" value="1"/>
</dbReference>
<dbReference type="GO" id="GO:0008009">
    <property type="term" value="F:chemokine activity"/>
    <property type="evidence" value="ECO:0007669"/>
    <property type="project" value="InterPro"/>
</dbReference>
<dbReference type="Proteomes" id="UP000694851">
    <property type="component" value="Unplaced"/>
</dbReference>
<name>A0A8B7RTC4_HIPAR</name>
<comment type="subcellular location">
    <subcellularLocation>
        <location evidence="4">Secreted</location>
    </subcellularLocation>
</comment>
<dbReference type="Gene3D" id="2.40.50.40">
    <property type="match status" value="1"/>
</dbReference>
<keyword evidence="4" id="KW-0145">Chemotaxis</keyword>
<dbReference type="FunFam" id="2.40.50.40:FF:000002">
    <property type="entry name" value="C-C motif chemokine"/>
    <property type="match status" value="1"/>
</dbReference>
<dbReference type="InterPro" id="IPR039809">
    <property type="entry name" value="Chemokine_b/g/d"/>
</dbReference>
<dbReference type="InterPro" id="IPR036048">
    <property type="entry name" value="Interleukin_8-like_sf"/>
</dbReference>
<evidence type="ECO:0000256" key="3">
    <source>
        <dbReference type="ARBA" id="ARBA00023157"/>
    </source>
</evidence>
<dbReference type="PANTHER" id="PTHR12015:SF73">
    <property type="entry name" value="C-C MOTIF CHEMOKINE 26"/>
    <property type="match status" value="1"/>
</dbReference>
<evidence type="ECO:0000259" key="5">
    <source>
        <dbReference type="SMART" id="SM00199"/>
    </source>
</evidence>
<feature type="domain" description="Chemokine interleukin-8-like" evidence="5">
    <location>
        <begin position="30"/>
        <end position="88"/>
    </location>
</feature>
<dbReference type="GO" id="GO:0048245">
    <property type="term" value="P:eosinophil chemotaxis"/>
    <property type="evidence" value="ECO:0007669"/>
    <property type="project" value="TreeGrafter"/>
</dbReference>
<dbReference type="RefSeq" id="XP_019502370.1">
    <property type="nucleotide sequence ID" value="XM_019646825.1"/>
</dbReference>
<evidence type="ECO:0000313" key="7">
    <source>
        <dbReference type="RefSeq" id="XP_019502370.1"/>
    </source>
</evidence>
<dbReference type="SUPFAM" id="SSF54117">
    <property type="entry name" value="Interleukin 8-like chemokines"/>
    <property type="match status" value="1"/>
</dbReference>
<dbReference type="GO" id="GO:0061844">
    <property type="term" value="P:antimicrobial humoral immune response mediated by antimicrobial peptide"/>
    <property type="evidence" value="ECO:0007669"/>
    <property type="project" value="TreeGrafter"/>
</dbReference>